<evidence type="ECO:0000256" key="4">
    <source>
        <dbReference type="ARBA" id="ARBA00022989"/>
    </source>
</evidence>
<evidence type="ECO:0000256" key="6">
    <source>
        <dbReference type="SAM" id="Phobius"/>
    </source>
</evidence>
<gene>
    <name evidence="7" type="ORF">FPZ24_05150</name>
</gene>
<proteinExistence type="predicted"/>
<evidence type="ECO:0000256" key="5">
    <source>
        <dbReference type="ARBA" id="ARBA00023136"/>
    </source>
</evidence>
<dbReference type="AlphaFoldDB" id="A0A5B8LH58"/>
<dbReference type="PANTHER" id="PTHR30250">
    <property type="entry name" value="PST FAMILY PREDICTED COLANIC ACID TRANSPORTER"/>
    <property type="match status" value="1"/>
</dbReference>
<feature type="transmembrane region" description="Helical" evidence="6">
    <location>
        <begin position="300"/>
        <end position="321"/>
    </location>
</feature>
<keyword evidence="8" id="KW-1185">Reference proteome</keyword>
<evidence type="ECO:0000313" key="7">
    <source>
        <dbReference type="EMBL" id="QDZ06942.1"/>
    </source>
</evidence>
<dbReference type="PRINTS" id="PR00342">
    <property type="entry name" value="RHESUSRHD"/>
</dbReference>
<evidence type="ECO:0000256" key="2">
    <source>
        <dbReference type="ARBA" id="ARBA00022475"/>
    </source>
</evidence>
<feature type="transmembrane region" description="Helical" evidence="6">
    <location>
        <begin position="333"/>
        <end position="353"/>
    </location>
</feature>
<keyword evidence="2" id="KW-1003">Cell membrane</keyword>
<keyword evidence="4 6" id="KW-1133">Transmembrane helix</keyword>
<dbReference type="InterPro" id="IPR002229">
    <property type="entry name" value="RhesusRHD"/>
</dbReference>
<dbReference type="EMBL" id="CP042306">
    <property type="protein sequence ID" value="QDZ06942.1"/>
    <property type="molecule type" value="Genomic_DNA"/>
</dbReference>
<dbReference type="KEGG" id="spai:FPZ24_05150"/>
<sequence>MFVKKDLLNLASLTCIQGSNALIPLIMFPFLLHTLGASIYADLALAEALSLLVLAVVIFSFEIIGVSELVRFRESGDRVAIDNLFSGVLYIRLLLFLAAAVVAIGFYVLALGKSWSIITLWTFVPLAYVFQSAWVYQGFERNFPLAVFTVLSRIAALSLILLLVHGTDDAILVPGILGTTYLIGGLISFGYAIRHEGLRVHRISGGTLIAMAIDGKEIFFANIAVSVQRDLNVLILGIVGIPAQSLAAYSVAEKLTKSLQAIARPLNQLFFPKAIRAIRTDVTPTWHVARKISRHTLPQVGVVASILLVLTISYLVIRHYALIVIPYNNVDEILRYLSIMAPTVVFGIASYMFGSIGLNYLGGRAYFLAVILVTGTVSGALCFVLAHWIGAYAAAICYASAEVATMLATLMRYGRKSTSLGRAPL</sequence>
<dbReference type="PANTHER" id="PTHR30250:SF11">
    <property type="entry name" value="O-ANTIGEN TRANSPORTER-RELATED"/>
    <property type="match status" value="1"/>
</dbReference>
<reference evidence="7 8" key="1">
    <citation type="submission" date="2019-07" db="EMBL/GenBank/DDBJ databases">
        <title>Full genome sequence of Sphingomonas sp. 4R-6-7(HKS19).</title>
        <authorList>
            <person name="Im W.-T."/>
        </authorList>
    </citation>
    <scope>NUCLEOTIDE SEQUENCE [LARGE SCALE GENOMIC DNA]</scope>
    <source>
        <strain evidence="7 8">HKS19</strain>
    </source>
</reference>
<feature type="transmembrane region" description="Helical" evidence="6">
    <location>
        <begin position="115"/>
        <end position="136"/>
    </location>
</feature>
<accession>A0A5B8LH58</accession>
<comment type="subcellular location">
    <subcellularLocation>
        <location evidence="1">Cell membrane</location>
        <topology evidence="1">Multi-pass membrane protein</topology>
    </subcellularLocation>
</comment>
<feature type="transmembrane region" description="Helical" evidence="6">
    <location>
        <begin position="7"/>
        <end position="32"/>
    </location>
</feature>
<name>A0A5B8LH58_9SPHN</name>
<evidence type="ECO:0000256" key="3">
    <source>
        <dbReference type="ARBA" id="ARBA00022692"/>
    </source>
</evidence>
<dbReference type="InterPro" id="IPR002797">
    <property type="entry name" value="Polysacc_synth"/>
</dbReference>
<keyword evidence="5 6" id="KW-0472">Membrane</keyword>
<protein>
    <submittedName>
        <fullName evidence="7">Oligosaccharide flippase family protein</fullName>
    </submittedName>
</protein>
<feature type="transmembrane region" description="Helical" evidence="6">
    <location>
        <begin position="87"/>
        <end position="109"/>
    </location>
</feature>
<dbReference type="Pfam" id="PF01943">
    <property type="entry name" value="Polysacc_synt"/>
    <property type="match status" value="1"/>
</dbReference>
<feature type="transmembrane region" description="Helical" evidence="6">
    <location>
        <begin position="44"/>
        <end position="66"/>
    </location>
</feature>
<organism evidence="7 8">
    <name type="scientific">Sphingomonas panacisoli</name>
    <dbReference type="NCBI Taxonomy" id="1813879"/>
    <lineage>
        <taxon>Bacteria</taxon>
        <taxon>Pseudomonadati</taxon>
        <taxon>Pseudomonadota</taxon>
        <taxon>Alphaproteobacteria</taxon>
        <taxon>Sphingomonadales</taxon>
        <taxon>Sphingomonadaceae</taxon>
        <taxon>Sphingomonas</taxon>
    </lineage>
</organism>
<feature type="transmembrane region" description="Helical" evidence="6">
    <location>
        <begin position="170"/>
        <end position="193"/>
    </location>
</feature>
<dbReference type="OrthoDB" id="103403at2"/>
<dbReference type="Proteomes" id="UP000315673">
    <property type="component" value="Chromosome"/>
</dbReference>
<dbReference type="GO" id="GO:0005886">
    <property type="term" value="C:plasma membrane"/>
    <property type="evidence" value="ECO:0007669"/>
    <property type="project" value="UniProtKB-SubCell"/>
</dbReference>
<feature type="transmembrane region" description="Helical" evidence="6">
    <location>
        <begin position="392"/>
        <end position="413"/>
    </location>
</feature>
<feature type="transmembrane region" description="Helical" evidence="6">
    <location>
        <begin position="143"/>
        <end position="164"/>
    </location>
</feature>
<feature type="transmembrane region" description="Helical" evidence="6">
    <location>
        <begin position="365"/>
        <end position="386"/>
    </location>
</feature>
<keyword evidence="3 6" id="KW-0812">Transmembrane</keyword>
<evidence type="ECO:0000256" key="1">
    <source>
        <dbReference type="ARBA" id="ARBA00004651"/>
    </source>
</evidence>
<dbReference type="InterPro" id="IPR050833">
    <property type="entry name" value="Poly_Biosynth_Transport"/>
</dbReference>
<evidence type="ECO:0000313" key="8">
    <source>
        <dbReference type="Proteomes" id="UP000315673"/>
    </source>
</evidence>